<evidence type="ECO:0000256" key="1">
    <source>
        <dbReference type="SAM" id="MobiDB-lite"/>
    </source>
</evidence>
<evidence type="ECO:0000313" key="3">
    <source>
        <dbReference type="Proteomes" id="UP000700596"/>
    </source>
</evidence>
<dbReference type="EMBL" id="JAGMWT010000005">
    <property type="protein sequence ID" value="KAH7128359.1"/>
    <property type="molecule type" value="Genomic_DNA"/>
</dbReference>
<sequence>MRLSTISQALILGYFASSPVIAGTVNARNGLDQRTSTTGGSNSVINNANIARAFQSLDSLESNDKDNNDIIERRQGRFRGAGNNRPNAGIGSVPPPASQQQKRRNKVHIRQIPGRPKNGGVTNSENSQNAPPPPPHLKRNVQRHPRGFEWWE</sequence>
<organism evidence="2 3">
    <name type="scientific">Dendryphion nanum</name>
    <dbReference type="NCBI Taxonomy" id="256645"/>
    <lineage>
        <taxon>Eukaryota</taxon>
        <taxon>Fungi</taxon>
        <taxon>Dikarya</taxon>
        <taxon>Ascomycota</taxon>
        <taxon>Pezizomycotina</taxon>
        <taxon>Dothideomycetes</taxon>
        <taxon>Pleosporomycetidae</taxon>
        <taxon>Pleosporales</taxon>
        <taxon>Torulaceae</taxon>
        <taxon>Dendryphion</taxon>
    </lineage>
</organism>
<keyword evidence="3" id="KW-1185">Reference proteome</keyword>
<name>A0A9P9IRD0_9PLEO</name>
<reference evidence="2" key="1">
    <citation type="journal article" date="2021" name="Nat. Commun.">
        <title>Genetic determinants of endophytism in the Arabidopsis root mycobiome.</title>
        <authorList>
            <person name="Mesny F."/>
            <person name="Miyauchi S."/>
            <person name="Thiergart T."/>
            <person name="Pickel B."/>
            <person name="Atanasova L."/>
            <person name="Karlsson M."/>
            <person name="Huettel B."/>
            <person name="Barry K.W."/>
            <person name="Haridas S."/>
            <person name="Chen C."/>
            <person name="Bauer D."/>
            <person name="Andreopoulos W."/>
            <person name="Pangilinan J."/>
            <person name="LaButti K."/>
            <person name="Riley R."/>
            <person name="Lipzen A."/>
            <person name="Clum A."/>
            <person name="Drula E."/>
            <person name="Henrissat B."/>
            <person name="Kohler A."/>
            <person name="Grigoriev I.V."/>
            <person name="Martin F.M."/>
            <person name="Hacquard S."/>
        </authorList>
    </citation>
    <scope>NUCLEOTIDE SEQUENCE</scope>
    <source>
        <strain evidence="2">MPI-CAGE-CH-0243</strain>
    </source>
</reference>
<feature type="region of interest" description="Disordered" evidence="1">
    <location>
        <begin position="57"/>
        <end position="152"/>
    </location>
</feature>
<dbReference type="Proteomes" id="UP000700596">
    <property type="component" value="Unassembled WGS sequence"/>
</dbReference>
<protein>
    <submittedName>
        <fullName evidence="2">Uncharacterized protein</fullName>
    </submittedName>
</protein>
<feature type="compositionally biased region" description="Polar residues" evidence="1">
    <location>
        <begin position="120"/>
        <end position="129"/>
    </location>
</feature>
<comment type="caution">
    <text evidence="2">The sequence shown here is derived from an EMBL/GenBank/DDBJ whole genome shotgun (WGS) entry which is preliminary data.</text>
</comment>
<feature type="compositionally biased region" description="Basic residues" evidence="1">
    <location>
        <begin position="136"/>
        <end position="145"/>
    </location>
</feature>
<gene>
    <name evidence="2" type="ORF">B0J11DRAFT_578580</name>
</gene>
<proteinExistence type="predicted"/>
<dbReference type="AlphaFoldDB" id="A0A9P9IRD0"/>
<feature type="compositionally biased region" description="Basic and acidic residues" evidence="1">
    <location>
        <begin position="62"/>
        <end position="75"/>
    </location>
</feature>
<accession>A0A9P9IRD0</accession>
<evidence type="ECO:0000313" key="2">
    <source>
        <dbReference type="EMBL" id="KAH7128359.1"/>
    </source>
</evidence>